<dbReference type="AlphaFoldDB" id="A0A0G3G0F9"/>
<evidence type="ECO:0000259" key="5">
    <source>
        <dbReference type="PROSITE" id="PS51462"/>
    </source>
</evidence>
<feature type="domain" description="Nudix hydrolase" evidence="5">
    <location>
        <begin position="7"/>
        <end position="133"/>
    </location>
</feature>
<dbReference type="EMBL" id="CP011367">
    <property type="protein sequence ID" value="AKJ93879.1"/>
    <property type="molecule type" value="Genomic_DNA"/>
</dbReference>
<dbReference type="PANTHER" id="PTHR47707">
    <property type="entry name" value="8-OXO-DGTP DIPHOSPHATASE"/>
    <property type="match status" value="1"/>
</dbReference>
<evidence type="ECO:0000313" key="6">
    <source>
        <dbReference type="EMBL" id="AKJ93879.1"/>
    </source>
</evidence>
<dbReference type="InterPro" id="IPR000086">
    <property type="entry name" value="NUDIX_hydrolase_dom"/>
</dbReference>
<protein>
    <submittedName>
        <fullName evidence="6">NUDIX hydrolase</fullName>
    </submittedName>
</protein>
<evidence type="ECO:0000256" key="4">
    <source>
        <dbReference type="ARBA" id="ARBA00022842"/>
    </source>
</evidence>
<dbReference type="Pfam" id="PF00293">
    <property type="entry name" value="NUDIX"/>
    <property type="match status" value="1"/>
</dbReference>
<sequence>METLIEANQAVVVCGILEDAQGRIFLARRGADQALAGYWEFPGGKAEPGESLEDALCREFREELEMELRVGKEIGRAPIPGNGSLELVALRAWTEDESPVLTVHDRWCWISPSEARGLDLAPADIPLLDAFIAGLPA</sequence>
<dbReference type="InterPro" id="IPR015797">
    <property type="entry name" value="NUDIX_hydrolase-like_dom_sf"/>
</dbReference>
<dbReference type="Gene3D" id="3.90.79.10">
    <property type="entry name" value="Nucleoside Triphosphate Pyrophosphohydrolase"/>
    <property type="match status" value="1"/>
</dbReference>
<dbReference type="STRING" id="106634.TVD_00210"/>
<keyword evidence="4" id="KW-0460">Magnesium</keyword>
<dbReference type="OrthoDB" id="9810648at2"/>
<dbReference type="GO" id="GO:0044716">
    <property type="term" value="F:8-oxo-GDP phosphatase activity"/>
    <property type="evidence" value="ECO:0007669"/>
    <property type="project" value="TreeGrafter"/>
</dbReference>
<proteinExistence type="inferred from homology"/>
<dbReference type="KEGG" id="tvr:TVD_00210"/>
<dbReference type="RefSeq" id="WP_047250476.1">
    <property type="nucleotide sequence ID" value="NZ_CP011367.1"/>
</dbReference>
<dbReference type="CDD" id="cd03425">
    <property type="entry name" value="NUDIX_MutT_NudA_like"/>
    <property type="match status" value="1"/>
</dbReference>
<dbReference type="Proteomes" id="UP000064201">
    <property type="component" value="Chromosome"/>
</dbReference>
<dbReference type="PRINTS" id="PR00502">
    <property type="entry name" value="NUDIXFAMILY"/>
</dbReference>
<organism evidence="6 7">
    <name type="scientific">Thioalkalivibrio versutus</name>
    <dbReference type="NCBI Taxonomy" id="106634"/>
    <lineage>
        <taxon>Bacteria</taxon>
        <taxon>Pseudomonadati</taxon>
        <taxon>Pseudomonadota</taxon>
        <taxon>Gammaproteobacteria</taxon>
        <taxon>Chromatiales</taxon>
        <taxon>Ectothiorhodospiraceae</taxon>
        <taxon>Thioalkalivibrio</taxon>
    </lineage>
</organism>
<keyword evidence="7" id="KW-1185">Reference proteome</keyword>
<dbReference type="PROSITE" id="PS51462">
    <property type="entry name" value="NUDIX"/>
    <property type="match status" value="1"/>
</dbReference>
<dbReference type="PATRIC" id="fig|106634.4.peg.41"/>
<dbReference type="GO" id="GO:0008413">
    <property type="term" value="F:8-oxo-7,8-dihydroguanosine triphosphate pyrophosphatase activity"/>
    <property type="evidence" value="ECO:0007669"/>
    <property type="project" value="TreeGrafter"/>
</dbReference>
<comment type="similarity">
    <text evidence="2">Belongs to the Nudix hydrolase family.</text>
</comment>
<evidence type="ECO:0000313" key="7">
    <source>
        <dbReference type="Proteomes" id="UP000064201"/>
    </source>
</evidence>
<dbReference type="SUPFAM" id="SSF55811">
    <property type="entry name" value="Nudix"/>
    <property type="match status" value="1"/>
</dbReference>
<dbReference type="InterPro" id="IPR047127">
    <property type="entry name" value="MutT-like"/>
</dbReference>
<dbReference type="PANTHER" id="PTHR47707:SF2">
    <property type="entry name" value="CTP PYROPHOSPHOHYDROLASE"/>
    <property type="match status" value="1"/>
</dbReference>
<dbReference type="InterPro" id="IPR020476">
    <property type="entry name" value="Nudix_hydrolase"/>
</dbReference>
<dbReference type="GO" id="GO:0044715">
    <property type="term" value="F:8-oxo-dGDP phosphatase activity"/>
    <property type="evidence" value="ECO:0007669"/>
    <property type="project" value="TreeGrafter"/>
</dbReference>
<comment type="cofactor">
    <cofactor evidence="1">
        <name>Mg(2+)</name>
        <dbReference type="ChEBI" id="CHEBI:18420"/>
    </cofactor>
</comment>
<gene>
    <name evidence="6" type="ORF">TVD_00210</name>
</gene>
<keyword evidence="3 6" id="KW-0378">Hydrolase</keyword>
<dbReference type="GO" id="GO:0006281">
    <property type="term" value="P:DNA repair"/>
    <property type="evidence" value="ECO:0007669"/>
    <property type="project" value="InterPro"/>
</dbReference>
<evidence type="ECO:0000256" key="3">
    <source>
        <dbReference type="ARBA" id="ARBA00022801"/>
    </source>
</evidence>
<dbReference type="GO" id="GO:0035539">
    <property type="term" value="F:8-oxo-7,8-dihydrodeoxyguanosine triphosphate pyrophosphatase activity"/>
    <property type="evidence" value="ECO:0007669"/>
    <property type="project" value="TreeGrafter"/>
</dbReference>
<reference evidence="6 7" key="1">
    <citation type="submission" date="2015-04" db="EMBL/GenBank/DDBJ databases">
        <title>Complete Sequence for the Genome of the Thioalkalivibrio versutus D301.</title>
        <authorList>
            <person name="Mu T."/>
            <person name="Zhou J."/>
            <person name="Xu X."/>
        </authorList>
    </citation>
    <scope>NUCLEOTIDE SEQUENCE [LARGE SCALE GENOMIC DNA]</scope>
    <source>
        <strain evidence="6 7">D301</strain>
    </source>
</reference>
<accession>A0A0G3G0F9</accession>
<evidence type="ECO:0000256" key="2">
    <source>
        <dbReference type="ARBA" id="ARBA00005582"/>
    </source>
</evidence>
<name>A0A0G3G0F9_9GAMM</name>
<evidence type="ECO:0000256" key="1">
    <source>
        <dbReference type="ARBA" id="ARBA00001946"/>
    </source>
</evidence>